<sequence>MFVVTNAQTIDLGTAAGFAVLGASTVTNSDPSVLNGDLGVFPGTAITGFPPGVVNGATYTGGVAQIAQDDALTAYNVAAGVAYSAGNDLTGQDLGGKTLVPGVYHYDSSAGLTGALTLDGNGDPNSVFVFQIGSTLITGTNAVVALTNGAQACNVFWQVGSSATIDTATLRQSNQSNRHDDDINHDSRNYHIHIISYHHNGRGNYYDDNCFGYHHDDGVGDYDDDNCLSYYYSGRGDYDDNNCLSYYYSGRGDYDDNNCLSHYYNGRGDYGDDNCLSHHHDGRGDHDDDNCLSHHYDGLGDHDDDNCLSHHHHSIGNHYNSPDYDNNGLGNYDDPINYYHNLFGYNDDVLNYYYSCHYDDRLYSLIFYDIFYDLFYDLFYIFHNLLYNLVFNLFLYDVFYIRHFHDLCLYGLHDCLYVGHFYNRFFYNFLHDFLYDLFFYNGHYHDFIFTYYGRINYFVWYDLFHGIDFNHRNLRHLYLGRVDLEPNI</sequence>
<organism evidence="3 4">
    <name type="scientific">Capronia epimyces CBS 606.96</name>
    <dbReference type="NCBI Taxonomy" id="1182542"/>
    <lineage>
        <taxon>Eukaryota</taxon>
        <taxon>Fungi</taxon>
        <taxon>Dikarya</taxon>
        <taxon>Ascomycota</taxon>
        <taxon>Pezizomycotina</taxon>
        <taxon>Eurotiomycetes</taxon>
        <taxon>Chaetothyriomycetidae</taxon>
        <taxon>Chaetothyriales</taxon>
        <taxon>Herpotrichiellaceae</taxon>
        <taxon>Capronia</taxon>
    </lineage>
</organism>
<dbReference type="RefSeq" id="XP_007736052.1">
    <property type="nucleotide sequence ID" value="XM_007737862.1"/>
</dbReference>
<accession>W9YGQ9</accession>
<keyword evidence="2" id="KW-0732">Signal</keyword>
<proteinExistence type="inferred from homology"/>
<protein>
    <recommendedName>
        <fullName evidence="5">DUF3494 domain-containing protein</fullName>
    </recommendedName>
</protein>
<dbReference type="Pfam" id="PF11999">
    <property type="entry name" value="Ice_binding"/>
    <property type="match status" value="1"/>
</dbReference>
<dbReference type="eggNOG" id="ENOG502SDY2">
    <property type="taxonomic scope" value="Eukaryota"/>
</dbReference>
<comment type="caution">
    <text evidence="3">The sequence shown here is derived from an EMBL/GenBank/DDBJ whole genome shotgun (WGS) entry which is preliminary data.</text>
</comment>
<reference evidence="3 4" key="1">
    <citation type="submission" date="2013-03" db="EMBL/GenBank/DDBJ databases">
        <title>The Genome Sequence of Capronia epimyces CBS 606.96.</title>
        <authorList>
            <consortium name="The Broad Institute Genomics Platform"/>
            <person name="Cuomo C."/>
            <person name="de Hoog S."/>
            <person name="Gorbushina A."/>
            <person name="Walker B."/>
            <person name="Young S.K."/>
            <person name="Zeng Q."/>
            <person name="Gargeya S."/>
            <person name="Fitzgerald M."/>
            <person name="Haas B."/>
            <person name="Abouelleil A."/>
            <person name="Allen A.W."/>
            <person name="Alvarado L."/>
            <person name="Arachchi H.M."/>
            <person name="Berlin A.M."/>
            <person name="Chapman S.B."/>
            <person name="Gainer-Dewar J."/>
            <person name="Goldberg J."/>
            <person name="Griggs A."/>
            <person name="Gujja S."/>
            <person name="Hansen M."/>
            <person name="Howarth C."/>
            <person name="Imamovic A."/>
            <person name="Ireland A."/>
            <person name="Larimer J."/>
            <person name="McCowan C."/>
            <person name="Murphy C."/>
            <person name="Pearson M."/>
            <person name="Poon T.W."/>
            <person name="Priest M."/>
            <person name="Roberts A."/>
            <person name="Saif S."/>
            <person name="Shea T."/>
            <person name="Sisk P."/>
            <person name="Sykes S."/>
            <person name="Wortman J."/>
            <person name="Nusbaum C."/>
            <person name="Birren B."/>
        </authorList>
    </citation>
    <scope>NUCLEOTIDE SEQUENCE [LARGE SCALE GENOMIC DNA]</scope>
    <source>
        <strain evidence="3 4">CBS 606.96</strain>
    </source>
</reference>
<evidence type="ECO:0000313" key="3">
    <source>
        <dbReference type="EMBL" id="EXJ81464.1"/>
    </source>
</evidence>
<dbReference type="STRING" id="1182542.W9YGQ9"/>
<gene>
    <name evidence="3" type="ORF">A1O3_07756</name>
</gene>
<keyword evidence="4" id="KW-1185">Reference proteome</keyword>
<evidence type="ECO:0000256" key="1">
    <source>
        <dbReference type="ARBA" id="ARBA00005445"/>
    </source>
</evidence>
<comment type="similarity">
    <text evidence="1">Belongs to the ice-binding protein family.</text>
</comment>
<evidence type="ECO:0000313" key="4">
    <source>
        <dbReference type="Proteomes" id="UP000019478"/>
    </source>
</evidence>
<evidence type="ECO:0008006" key="5">
    <source>
        <dbReference type="Google" id="ProtNLM"/>
    </source>
</evidence>
<dbReference type="OrthoDB" id="4161056at2759"/>
<dbReference type="AlphaFoldDB" id="W9YGQ9"/>
<dbReference type="GeneID" id="19171852"/>
<name>W9YGQ9_9EURO</name>
<dbReference type="Proteomes" id="UP000019478">
    <property type="component" value="Unassembled WGS sequence"/>
</dbReference>
<evidence type="ECO:0000256" key="2">
    <source>
        <dbReference type="ARBA" id="ARBA00022729"/>
    </source>
</evidence>
<dbReference type="InterPro" id="IPR021884">
    <property type="entry name" value="Ice-bd_prot"/>
</dbReference>
<dbReference type="EMBL" id="AMGY01000006">
    <property type="protein sequence ID" value="EXJ81464.1"/>
    <property type="molecule type" value="Genomic_DNA"/>
</dbReference>
<dbReference type="HOGENOM" id="CLU_558957_0_0_1"/>